<accession>C5C045</accession>
<dbReference type="PANTHER" id="PTHR12001">
    <property type="entry name" value="GERANYLGERANYL PYROPHOSPHATE SYNTHASE"/>
    <property type="match status" value="1"/>
</dbReference>
<name>C5C045_BEUC1</name>
<dbReference type="eggNOG" id="COG0142">
    <property type="taxonomic scope" value="Bacteria"/>
</dbReference>
<gene>
    <name evidence="7" type="ordered locus">Bcav_0970</name>
</gene>
<dbReference type="EMBL" id="CP001618">
    <property type="protein sequence ID" value="ACQ79231.1"/>
    <property type="molecule type" value="Genomic_DNA"/>
</dbReference>
<dbReference type="GO" id="GO:0008299">
    <property type="term" value="P:isoprenoid biosynthetic process"/>
    <property type="evidence" value="ECO:0007669"/>
    <property type="project" value="InterPro"/>
</dbReference>
<dbReference type="KEGG" id="bcv:Bcav_0970"/>
<dbReference type="HOGENOM" id="CLU_014015_2_1_11"/>
<dbReference type="SFLD" id="SFLDS00005">
    <property type="entry name" value="Isoprenoid_Synthase_Type_I"/>
    <property type="match status" value="1"/>
</dbReference>
<evidence type="ECO:0000256" key="4">
    <source>
        <dbReference type="ARBA" id="ARBA00022723"/>
    </source>
</evidence>
<dbReference type="Gene3D" id="1.10.600.10">
    <property type="entry name" value="Farnesyl Diphosphate Synthase"/>
    <property type="match status" value="1"/>
</dbReference>
<evidence type="ECO:0000256" key="2">
    <source>
        <dbReference type="ARBA" id="ARBA00006706"/>
    </source>
</evidence>
<dbReference type="InterPro" id="IPR033749">
    <property type="entry name" value="Polyprenyl_synt_CS"/>
</dbReference>
<keyword evidence="4" id="KW-0479">Metal-binding</keyword>
<comment type="cofactor">
    <cofactor evidence="1">
        <name>Mg(2+)</name>
        <dbReference type="ChEBI" id="CHEBI:18420"/>
    </cofactor>
</comment>
<proteinExistence type="inferred from homology"/>
<evidence type="ECO:0000313" key="8">
    <source>
        <dbReference type="Proteomes" id="UP000007962"/>
    </source>
</evidence>
<dbReference type="InterPro" id="IPR008949">
    <property type="entry name" value="Isoprenoid_synthase_dom_sf"/>
</dbReference>
<evidence type="ECO:0000256" key="6">
    <source>
        <dbReference type="RuleBase" id="RU004466"/>
    </source>
</evidence>
<evidence type="ECO:0000256" key="1">
    <source>
        <dbReference type="ARBA" id="ARBA00001946"/>
    </source>
</evidence>
<comment type="similarity">
    <text evidence="2 6">Belongs to the FPP/GGPP synthase family.</text>
</comment>
<sequence>MTAAAPSLTGSVDLAAVEAHLDGALAERAALTSDGGAAVGSWWRAVREACRGGKRVRPALVLAAFHGLRDDAGPGHEEGDPDGGAAVQVAAAFELLHAAFLLHDDVIDGDLVRRGRPNLIAELAEAAHTDGVGSSPAHEWGTAAAVLAGDVLIHAALHAVATADVPAEPRRELLELVDRCLVRTVAGEVADVAYAARVEVPRLPDVLRMTSWKTAAYSCEAPLVAGAILAGAAPGARAALADVGRAVGAAYQLRDDVLGTFGDELVTGKSTSSDLRGGKVTALVAYARHTDHAAELDALLALPAPGAAEIEAMRTVLVRSGALDLVEQLIDDLLRSALEALAGAELPPELREYLGSVARTAAAPQR</sequence>
<keyword evidence="3 6" id="KW-0808">Transferase</keyword>
<dbReference type="GO" id="GO:0046872">
    <property type="term" value="F:metal ion binding"/>
    <property type="evidence" value="ECO:0007669"/>
    <property type="project" value="UniProtKB-KW"/>
</dbReference>
<keyword evidence="8" id="KW-1185">Reference proteome</keyword>
<dbReference type="Pfam" id="PF00348">
    <property type="entry name" value="polyprenyl_synt"/>
    <property type="match status" value="1"/>
</dbReference>
<dbReference type="AlphaFoldDB" id="C5C045"/>
<dbReference type="Proteomes" id="UP000007962">
    <property type="component" value="Chromosome"/>
</dbReference>
<evidence type="ECO:0000256" key="5">
    <source>
        <dbReference type="ARBA" id="ARBA00022842"/>
    </source>
</evidence>
<dbReference type="PROSITE" id="PS00723">
    <property type="entry name" value="POLYPRENYL_SYNTHASE_1"/>
    <property type="match status" value="1"/>
</dbReference>
<reference evidence="7 8" key="1">
    <citation type="journal article" date="2009" name="Stand. Genomic Sci.">
        <title>Complete genome sequence of Beutenbergia cavernae type strain (HKI 0122).</title>
        <authorList>
            <person name="Land M."/>
            <person name="Pukall R."/>
            <person name="Abt B."/>
            <person name="Goker M."/>
            <person name="Rohde M."/>
            <person name="Glavina Del Rio T."/>
            <person name="Tice H."/>
            <person name="Copeland A."/>
            <person name="Cheng J.F."/>
            <person name="Lucas S."/>
            <person name="Chen F."/>
            <person name="Nolan M."/>
            <person name="Bruce D."/>
            <person name="Goodwin L."/>
            <person name="Pitluck S."/>
            <person name="Ivanova N."/>
            <person name="Mavromatis K."/>
            <person name="Ovchinnikova G."/>
            <person name="Pati A."/>
            <person name="Chen A."/>
            <person name="Palaniappan K."/>
            <person name="Hauser L."/>
            <person name="Chang Y.J."/>
            <person name="Jefferies C.C."/>
            <person name="Saunders E."/>
            <person name="Brettin T."/>
            <person name="Detter J.C."/>
            <person name="Han C."/>
            <person name="Chain P."/>
            <person name="Bristow J."/>
            <person name="Eisen J.A."/>
            <person name="Markowitz V."/>
            <person name="Hugenholtz P."/>
            <person name="Kyrpides N.C."/>
            <person name="Klenk H.P."/>
            <person name="Lapidus A."/>
        </authorList>
    </citation>
    <scope>NUCLEOTIDE SEQUENCE [LARGE SCALE GENOMIC DNA]</scope>
    <source>
        <strain evidence="8">ATCC BAA-8 / DSM 12333 / NBRC 16432</strain>
    </source>
</reference>
<dbReference type="STRING" id="471853.Bcav_0970"/>
<organism evidence="7 8">
    <name type="scientific">Beutenbergia cavernae (strain ATCC BAA-8 / DSM 12333 / CCUG 43141 / JCM 11478 / NBRC 16432 / NCIMB 13614 / HKI 0122)</name>
    <dbReference type="NCBI Taxonomy" id="471853"/>
    <lineage>
        <taxon>Bacteria</taxon>
        <taxon>Bacillati</taxon>
        <taxon>Actinomycetota</taxon>
        <taxon>Actinomycetes</taxon>
        <taxon>Micrococcales</taxon>
        <taxon>Beutenbergiaceae</taxon>
        <taxon>Beutenbergia</taxon>
    </lineage>
</organism>
<keyword evidence="5" id="KW-0460">Magnesium</keyword>
<dbReference type="PROSITE" id="PS00444">
    <property type="entry name" value="POLYPRENYL_SYNTHASE_2"/>
    <property type="match status" value="1"/>
</dbReference>
<dbReference type="GO" id="GO:0004659">
    <property type="term" value="F:prenyltransferase activity"/>
    <property type="evidence" value="ECO:0007669"/>
    <property type="project" value="InterPro"/>
</dbReference>
<dbReference type="PANTHER" id="PTHR12001:SF85">
    <property type="entry name" value="SHORT CHAIN ISOPRENYL DIPHOSPHATE SYNTHASE"/>
    <property type="match status" value="1"/>
</dbReference>
<dbReference type="InterPro" id="IPR000092">
    <property type="entry name" value="Polyprenyl_synt"/>
</dbReference>
<evidence type="ECO:0000256" key="3">
    <source>
        <dbReference type="ARBA" id="ARBA00022679"/>
    </source>
</evidence>
<protein>
    <submittedName>
        <fullName evidence="7">Polyprenyl synthetase</fullName>
    </submittedName>
</protein>
<dbReference type="SUPFAM" id="SSF48576">
    <property type="entry name" value="Terpenoid synthases"/>
    <property type="match status" value="1"/>
</dbReference>
<evidence type="ECO:0000313" key="7">
    <source>
        <dbReference type="EMBL" id="ACQ79231.1"/>
    </source>
</evidence>